<gene>
    <name evidence="2" type="ORF">HPBE_LOCUS19472</name>
</gene>
<dbReference type="Proteomes" id="UP000050761">
    <property type="component" value="Unassembled WGS sequence"/>
</dbReference>
<dbReference type="EMBL" id="UZAH01031387">
    <property type="protein sequence ID" value="VDP15225.1"/>
    <property type="molecule type" value="Genomic_DNA"/>
</dbReference>
<feature type="chain" id="PRO_5044551984" evidence="1">
    <location>
        <begin position="26"/>
        <end position="246"/>
    </location>
</feature>
<keyword evidence="3" id="KW-1185">Reference proteome</keyword>
<reference evidence="4" key="2">
    <citation type="submission" date="2019-09" db="UniProtKB">
        <authorList>
            <consortium name="WormBaseParasite"/>
        </authorList>
    </citation>
    <scope>IDENTIFICATION</scope>
</reference>
<reference evidence="2 3" key="1">
    <citation type="submission" date="2018-11" db="EMBL/GenBank/DDBJ databases">
        <authorList>
            <consortium name="Pathogen Informatics"/>
        </authorList>
    </citation>
    <scope>NUCLEOTIDE SEQUENCE [LARGE SCALE GENOMIC DNA]</scope>
</reference>
<evidence type="ECO:0000313" key="2">
    <source>
        <dbReference type="EMBL" id="VDP15225.1"/>
    </source>
</evidence>
<sequence length="246" mass="27319">LFEYLFITSFLAGFLVIIASDAVRCQSCFNYNGLACVSNPDCYGDFCLFEQIIRLDGVMSVRKACSAVGQYQFDDGTIITNLNQCVTRSSPVGQYYVLLCSSGDACNSQCITTAPPTPQPPYPGTGQGFFRYQRRISNNQLMMKKSCSDIPTVLLDDGTAVNAVGVCEIRNTVTSRYFVKICDDANFCNNYCNPEVTTEPQRQPTVSCYECESYGSDCFTGQCAAQYCLYGRESHIEVSLHLHQRD</sequence>
<proteinExistence type="predicted"/>
<dbReference type="OrthoDB" id="5834533at2759"/>
<name>A0A183GBJ0_HELPZ</name>
<protein>
    <submittedName>
        <fullName evidence="4">ZP domain-containing protein</fullName>
    </submittedName>
</protein>
<evidence type="ECO:0000256" key="1">
    <source>
        <dbReference type="SAM" id="SignalP"/>
    </source>
</evidence>
<dbReference type="WBParaSite" id="HPBE_0001947301-mRNA-1">
    <property type="protein sequence ID" value="HPBE_0001947301-mRNA-1"/>
    <property type="gene ID" value="HPBE_0001947301"/>
</dbReference>
<accession>A0A183GBJ0</accession>
<feature type="signal peptide" evidence="1">
    <location>
        <begin position="1"/>
        <end position="25"/>
    </location>
</feature>
<accession>A0A3P8CAB7</accession>
<keyword evidence="1" id="KW-0732">Signal</keyword>
<dbReference type="AlphaFoldDB" id="A0A183GBJ0"/>
<evidence type="ECO:0000313" key="3">
    <source>
        <dbReference type="Proteomes" id="UP000050761"/>
    </source>
</evidence>
<evidence type="ECO:0000313" key="4">
    <source>
        <dbReference type="WBParaSite" id="HPBE_0001947301-mRNA-1"/>
    </source>
</evidence>
<organism evidence="3 4">
    <name type="scientific">Heligmosomoides polygyrus</name>
    <name type="common">Parasitic roundworm</name>
    <dbReference type="NCBI Taxonomy" id="6339"/>
    <lineage>
        <taxon>Eukaryota</taxon>
        <taxon>Metazoa</taxon>
        <taxon>Ecdysozoa</taxon>
        <taxon>Nematoda</taxon>
        <taxon>Chromadorea</taxon>
        <taxon>Rhabditida</taxon>
        <taxon>Rhabditina</taxon>
        <taxon>Rhabditomorpha</taxon>
        <taxon>Strongyloidea</taxon>
        <taxon>Heligmosomidae</taxon>
        <taxon>Heligmosomoides</taxon>
    </lineage>
</organism>